<feature type="non-terminal residue" evidence="8">
    <location>
        <position position="102"/>
    </location>
</feature>
<evidence type="ECO:0000256" key="5">
    <source>
        <dbReference type="ARBA" id="ARBA00022695"/>
    </source>
</evidence>
<dbReference type="GO" id="GO:0003677">
    <property type="term" value="F:DNA binding"/>
    <property type="evidence" value="ECO:0007669"/>
    <property type="project" value="InterPro"/>
</dbReference>
<evidence type="ECO:0000256" key="2">
    <source>
        <dbReference type="ARBA" id="ARBA00012418"/>
    </source>
</evidence>
<dbReference type="Proteomes" id="UP000054495">
    <property type="component" value="Unassembled WGS sequence"/>
</dbReference>
<gene>
    <name evidence="8" type="ORF">ANCCEY_15806</name>
</gene>
<dbReference type="GO" id="GO:0005736">
    <property type="term" value="C:RNA polymerase I complex"/>
    <property type="evidence" value="ECO:0007669"/>
    <property type="project" value="TreeGrafter"/>
</dbReference>
<name>A0A0D6L6J8_9BILA</name>
<keyword evidence="6" id="KW-0804">Transcription</keyword>
<proteinExistence type="inferred from homology"/>
<dbReference type="EMBL" id="KE131254">
    <property type="protein sequence ID" value="EPB65131.1"/>
    <property type="molecule type" value="Genomic_DNA"/>
</dbReference>
<reference evidence="8 9" key="1">
    <citation type="submission" date="2013-05" db="EMBL/GenBank/DDBJ databases">
        <title>Draft genome of the parasitic nematode Anyclostoma ceylanicum.</title>
        <authorList>
            <person name="Mitreva M."/>
        </authorList>
    </citation>
    <scope>NUCLEOTIDE SEQUENCE [LARGE SCALE GENOMIC DNA]</scope>
</reference>
<protein>
    <recommendedName>
        <fullName evidence="2">DNA-directed RNA polymerase</fullName>
        <ecNumber evidence="2">2.7.7.6</ecNumber>
    </recommendedName>
</protein>
<dbReference type="InterPro" id="IPR007081">
    <property type="entry name" value="RNA_pol_Rpb1_5"/>
</dbReference>
<comment type="similarity">
    <text evidence="1">Belongs to the RNA polymerase beta' chain family.</text>
</comment>
<keyword evidence="9" id="KW-1185">Reference proteome</keyword>
<accession>A0A0D6L6J8</accession>
<organism evidence="8 9">
    <name type="scientific">Ancylostoma ceylanicum</name>
    <dbReference type="NCBI Taxonomy" id="53326"/>
    <lineage>
        <taxon>Eukaryota</taxon>
        <taxon>Metazoa</taxon>
        <taxon>Ecdysozoa</taxon>
        <taxon>Nematoda</taxon>
        <taxon>Chromadorea</taxon>
        <taxon>Rhabditida</taxon>
        <taxon>Rhabditina</taxon>
        <taxon>Rhabditomorpha</taxon>
        <taxon>Strongyloidea</taxon>
        <taxon>Ancylostomatidae</taxon>
        <taxon>Ancylostomatinae</taxon>
        <taxon>Ancylostoma</taxon>
    </lineage>
</organism>
<dbReference type="AlphaFoldDB" id="A0A0D6L6J8"/>
<evidence type="ECO:0000256" key="4">
    <source>
        <dbReference type="ARBA" id="ARBA00022679"/>
    </source>
</evidence>
<feature type="domain" description="RNA polymerase Rpb1" evidence="7">
    <location>
        <begin position="24"/>
        <end position="100"/>
    </location>
</feature>
<evidence type="ECO:0000256" key="1">
    <source>
        <dbReference type="ARBA" id="ARBA00006460"/>
    </source>
</evidence>
<dbReference type="GO" id="GO:0003899">
    <property type="term" value="F:DNA-directed RNA polymerase activity"/>
    <property type="evidence" value="ECO:0007669"/>
    <property type="project" value="UniProtKB-EC"/>
</dbReference>
<dbReference type="InterPro" id="IPR045867">
    <property type="entry name" value="DNA-dir_RpoC_beta_prime"/>
</dbReference>
<feature type="non-terminal residue" evidence="8">
    <location>
        <position position="1"/>
    </location>
</feature>
<dbReference type="GO" id="GO:0006351">
    <property type="term" value="P:DNA-templated transcription"/>
    <property type="evidence" value="ECO:0007669"/>
    <property type="project" value="InterPro"/>
</dbReference>
<dbReference type="PANTHER" id="PTHR19376:SF11">
    <property type="entry name" value="DNA-DIRECTED RNA POLYMERASE I SUBUNIT RPA1"/>
    <property type="match status" value="1"/>
</dbReference>
<dbReference type="PANTHER" id="PTHR19376">
    <property type="entry name" value="DNA-DIRECTED RNA POLYMERASE"/>
    <property type="match status" value="1"/>
</dbReference>
<evidence type="ECO:0000256" key="3">
    <source>
        <dbReference type="ARBA" id="ARBA00022478"/>
    </source>
</evidence>
<sequence length="102" mass="11167">EFNANTTLGALPEKTLDAIYKFSGDNDKLRRSLFWKGMRSLAEPGENVGLLAAQSIGEPSTQMTLNTFHFAGRGEMNVTLGIPRLREILMTSSEHIATPSAK</sequence>
<evidence type="ECO:0000313" key="8">
    <source>
        <dbReference type="EMBL" id="EPB65131.1"/>
    </source>
</evidence>
<keyword evidence="5" id="KW-0548">Nucleotidyltransferase</keyword>
<dbReference type="EC" id="2.7.7.6" evidence="2"/>
<evidence type="ECO:0000256" key="6">
    <source>
        <dbReference type="ARBA" id="ARBA00023163"/>
    </source>
</evidence>
<keyword evidence="4" id="KW-0808">Transferase</keyword>
<evidence type="ECO:0000259" key="7">
    <source>
        <dbReference type="Pfam" id="PF04998"/>
    </source>
</evidence>
<dbReference type="Pfam" id="PF04998">
    <property type="entry name" value="RNA_pol_Rpb1_5"/>
    <property type="match status" value="1"/>
</dbReference>
<keyword evidence="3" id="KW-0240">DNA-directed RNA polymerase</keyword>
<dbReference type="SUPFAM" id="SSF64484">
    <property type="entry name" value="beta and beta-prime subunits of DNA dependent RNA-polymerase"/>
    <property type="match status" value="1"/>
</dbReference>
<evidence type="ECO:0000313" key="9">
    <source>
        <dbReference type="Proteomes" id="UP000054495"/>
    </source>
</evidence>